<organism evidence="2 3">
    <name type="scientific">Athene cunicularia</name>
    <name type="common">Burrowing owl</name>
    <name type="synonym">Speotyto cunicularia</name>
    <dbReference type="NCBI Taxonomy" id="194338"/>
    <lineage>
        <taxon>Eukaryota</taxon>
        <taxon>Metazoa</taxon>
        <taxon>Chordata</taxon>
        <taxon>Craniata</taxon>
        <taxon>Vertebrata</taxon>
        <taxon>Euteleostomi</taxon>
        <taxon>Archelosauria</taxon>
        <taxon>Archosauria</taxon>
        <taxon>Dinosauria</taxon>
        <taxon>Saurischia</taxon>
        <taxon>Theropoda</taxon>
        <taxon>Coelurosauria</taxon>
        <taxon>Aves</taxon>
        <taxon>Neognathae</taxon>
        <taxon>Neoaves</taxon>
        <taxon>Telluraves</taxon>
        <taxon>Strigiformes</taxon>
        <taxon>Strigidae</taxon>
        <taxon>Athene</taxon>
    </lineage>
</organism>
<feature type="transmembrane region" description="Helical" evidence="1">
    <location>
        <begin position="140"/>
        <end position="163"/>
    </location>
</feature>
<name>A0A663N1Y2_ATHCN</name>
<reference evidence="2" key="1">
    <citation type="submission" date="2025-08" db="UniProtKB">
        <authorList>
            <consortium name="Ensembl"/>
        </authorList>
    </citation>
    <scope>IDENTIFICATION</scope>
</reference>
<dbReference type="OMA" id="WIIFEVQ"/>
<evidence type="ECO:0000256" key="1">
    <source>
        <dbReference type="SAM" id="Phobius"/>
    </source>
</evidence>
<reference evidence="2" key="2">
    <citation type="submission" date="2025-09" db="UniProtKB">
        <authorList>
            <consortium name="Ensembl"/>
        </authorList>
    </citation>
    <scope>IDENTIFICATION</scope>
</reference>
<protein>
    <submittedName>
        <fullName evidence="2">Uncharacterized protein</fullName>
    </submittedName>
</protein>
<dbReference type="Ensembl" id="ENSACUT00000020143.1">
    <property type="protein sequence ID" value="ENSACUP00000018885.1"/>
    <property type="gene ID" value="ENSACUG00000012684.1"/>
</dbReference>
<evidence type="ECO:0000313" key="3">
    <source>
        <dbReference type="Proteomes" id="UP000472269"/>
    </source>
</evidence>
<feature type="transmembrane region" description="Helical" evidence="1">
    <location>
        <begin position="205"/>
        <end position="225"/>
    </location>
</feature>
<keyword evidence="1" id="KW-0472">Membrane</keyword>
<keyword evidence="3" id="KW-1185">Reference proteome</keyword>
<sequence length="251" mass="28663">MLSTFFFLLNGYQKETVEDILYKFWYDTLSTMKTNISHVKVAVKSSNKFKLLIPEIYFILTPPFVIWIIFEVQEASGRITLMTLNQCLAACAVKQQVTTGAWIITKLKAICLLLIEGLKERLEDIFKTEPPWPIVLGATFARTAGIVLTVVLIIIIVISYCLFCREGKHAGYLNSSNKKARKMQMSLNLLLLLIIAIGRHPDNTIFRLSACLVLLFALCFSPVVYGQQNTELQTKLFNRKKPWILLHKVFL</sequence>
<evidence type="ECO:0000313" key="2">
    <source>
        <dbReference type="Ensembl" id="ENSACUP00000018885.1"/>
    </source>
</evidence>
<feature type="transmembrane region" description="Helical" evidence="1">
    <location>
        <begin position="183"/>
        <end position="199"/>
    </location>
</feature>
<keyword evidence="1" id="KW-0812">Transmembrane</keyword>
<accession>A0A663N1Y2</accession>
<proteinExistence type="predicted"/>
<keyword evidence="1" id="KW-1133">Transmembrane helix</keyword>
<dbReference type="Proteomes" id="UP000472269">
    <property type="component" value="Unplaced"/>
</dbReference>
<dbReference type="AlphaFoldDB" id="A0A663N1Y2"/>